<dbReference type="Proteomes" id="UP000694701">
    <property type="component" value="Unplaced"/>
</dbReference>
<dbReference type="GO" id="GO:0003713">
    <property type="term" value="F:transcription coactivator activity"/>
    <property type="evidence" value="ECO:0007669"/>
    <property type="project" value="TreeGrafter"/>
</dbReference>
<keyword evidence="6" id="KW-1017">Isopeptide bond</keyword>
<feature type="region of interest" description="Disordered" evidence="19">
    <location>
        <begin position="456"/>
        <end position="478"/>
    </location>
</feature>
<feature type="compositionally biased region" description="Low complexity" evidence="19">
    <location>
        <begin position="456"/>
        <end position="472"/>
    </location>
</feature>
<reference evidence="21" key="1">
    <citation type="submission" date="2025-08" db="UniProtKB">
        <authorList>
            <consortium name="Ensembl"/>
        </authorList>
    </citation>
    <scope>IDENTIFICATION</scope>
</reference>
<dbReference type="GO" id="GO:0006338">
    <property type="term" value="P:chromatin remodeling"/>
    <property type="evidence" value="ECO:0007669"/>
    <property type="project" value="TreeGrafter"/>
</dbReference>
<dbReference type="Pfam" id="PF13854">
    <property type="entry name" value="Kelch_HCF"/>
    <property type="match status" value="1"/>
</dbReference>
<dbReference type="InterPro" id="IPR013783">
    <property type="entry name" value="Ig-like_fold"/>
</dbReference>
<keyword evidence="18" id="KW-0175">Coiled coil</keyword>
<dbReference type="FunFam" id="2.120.10.80:FF:000015">
    <property type="entry name" value="host cell factor 1 isoform X1"/>
    <property type="match status" value="1"/>
</dbReference>
<keyword evidence="10" id="KW-0832">Ubl conjugation</keyword>
<dbReference type="InterPro" id="IPR043536">
    <property type="entry name" value="HCF1/2"/>
</dbReference>
<keyword evidence="8" id="KW-0677">Repeat</keyword>
<evidence type="ECO:0000256" key="4">
    <source>
        <dbReference type="ARBA" id="ARBA00022481"/>
    </source>
</evidence>
<sequence length="1590" mass="164354">MTSPGSTVPGPTGAPLQPRWKRVLGWSGPVPRPRHGHRAVAIKELMVVFGGGNEGIVDELHVYNTATNQWFIPAVRGDIPPGCAAYGFVCDGTRLLVFGGMVEYGKYSNDLYELQASRWEWKKLKPKAPKNGAPPCPRLGHSFSLVGNKCYLFGGLANDSEDPKNNIPRYLNDLYTLELRPGSNIVGWDIPVTYGVLPPPRESHTAVVYTEKTTKKSRLVIYGGMSGCRLGDLWTLDIDTLTWNKPAISGVAPLPRSLHSATTITNKMYVFGGWVPLVMDDVKVATHEKEWKCTNTLACLNLDTLSWETVLMDTLEDNIPRARAGHCAVAINNRLYVWSGRDGYRKAWNNQVCCKDLWYLETERPNPPSRVQLVRANTNSLEVSWGAVSTADMYLLQLQKYDIPSATAATSPTLNAVPSLPGNSPKSPAPAAAAPSAQSLPQSGFTLVPQAASHTASVLPSTPASPVAASTARGPGTNFPQMSGMAALAAAAAATQKIPPSPGTTVLNMPAGATIVKTVAVTPGSTTLPNTVKVGSPVMVSNPATRMLKTAAAQVSTPTVSSPTTAARPIITVHKSGTVTVAQQAQVVTTMVGGVTKTITLVKSPLSMGGNLISNLGKVMSVVQTKPVQTSAVTGQASSNPVTQIIQTKGPLPPGTILKLVTSADGKPTTIITTSQAGGTGNKPTILGISGMSPTTTKPGTTTIFKTIPMSALQQGAAGLTSSTGVKSPITIITSKVMTSGTGTPGKIITAVPKIGTAAGQQGLTQVVLKGAPGQPGTILRTLPMGGVRLVSPVSGVKPTVTTLVVKGTTGVTTLGTVTGTVSSSLAGGSLASANATLATPITTLGTIATLSNQVINATAAQSNLNTVTSTVQPLLQSSPTQVTLITTPSGVEAQPVQDLPVSILASPTSEQPTSTESGAGDASGNVTLVCSNPPCETHETGTTNTATTATSNMGTGPAGTVQRVCSNPPCETHETGTTNTATTASANMGAVQRVCSNPPCETHETGTTNTATTASSNMGTTPAGTVQKVCSNPPCETHETGTTNTATTASSNMGGNQTGAVQRVCSNPPCETHETGTTNTATTASSNMGGNQTGTVQKVCSNPPCETHETGTTNTATTASSNMGENQTGAVQRVCSNPPCETHETGTTNTATTATCSMETDEGTASQAEALALPPELMSDGQPTTLMVTGLTPEELAVTAAAEAAAQAAATEEAQALAIQAVLQAAQQAVMSDAGGDDQQTHTIPIVLTQQELAALVQQQQQLQAAQQQAAAQAALPTEGLAPADSLNDPSSESNGHNEIAAAATSTVVRLLPSTSAETLAPSSTLAPAVVASPAKMQAAAALTEVANGIVAKQNPPTVTVKPQVKKENQWFDVGIVKVTNMVVTHFYMPADDSDDSGTIPDYSQMKRVDLQPGTAYKFRVAGINTCGRGAFSEISAFKTCLPGFPGAPCAIKISKSPDGAHLTWEPPSVTSGKITEYSVYLAIQSSQATEAKPSAPAQLAFMRVYCGPNPSCLVQSSILSNAHIDYTTKPAIIFRIAARNEKGYGPATQVRWLQESNKDGLSAKPAPKRAVSSPDTKGIGQKKARMDQ</sequence>
<evidence type="ECO:0000256" key="8">
    <source>
        <dbReference type="ARBA" id="ARBA00022737"/>
    </source>
</evidence>
<feature type="coiled-coil region" evidence="18">
    <location>
        <begin position="1247"/>
        <end position="1277"/>
    </location>
</feature>
<feature type="region of interest" description="Disordered" evidence="19">
    <location>
        <begin position="1001"/>
        <end position="1020"/>
    </location>
</feature>
<accession>A0A8C2DTN8</accession>
<feature type="region of interest" description="Disordered" evidence="19">
    <location>
        <begin position="937"/>
        <end position="958"/>
    </location>
</feature>
<dbReference type="InterPro" id="IPR059124">
    <property type="entry name" value="Kelch_HCF"/>
</dbReference>
<evidence type="ECO:0000313" key="21">
    <source>
        <dbReference type="Ensembl" id="ENSCCRP00020030954.1"/>
    </source>
</evidence>
<dbReference type="GO" id="GO:0005737">
    <property type="term" value="C:cytoplasm"/>
    <property type="evidence" value="ECO:0007669"/>
    <property type="project" value="UniProtKB-SubCell"/>
</dbReference>
<dbReference type="FunFam" id="2.120.10.80:FF:000008">
    <property type="entry name" value="host cell factor 1 isoform X1"/>
    <property type="match status" value="1"/>
</dbReference>
<dbReference type="Ensembl" id="ENSCCRT00020033861.1">
    <property type="protein sequence ID" value="ENSCCRP00020030954.1"/>
    <property type="gene ID" value="ENSCCRG00020013768.1"/>
</dbReference>
<keyword evidence="9" id="KW-0068">Autocatalytic cleavage</keyword>
<evidence type="ECO:0000256" key="1">
    <source>
        <dbReference type="ARBA" id="ARBA00004123"/>
    </source>
</evidence>
<keyword evidence="14" id="KW-0539">Nucleus</keyword>
<evidence type="ECO:0000256" key="6">
    <source>
        <dbReference type="ARBA" id="ARBA00022499"/>
    </source>
</evidence>
<dbReference type="Gene3D" id="2.120.10.80">
    <property type="entry name" value="Kelch-type beta propeller"/>
    <property type="match status" value="2"/>
</dbReference>
<evidence type="ECO:0000256" key="19">
    <source>
        <dbReference type="SAM" id="MobiDB-lite"/>
    </source>
</evidence>
<keyword evidence="7" id="KW-0597">Phosphoprotein</keyword>
<evidence type="ECO:0000256" key="16">
    <source>
        <dbReference type="ARBA" id="ARBA00074287"/>
    </source>
</evidence>
<keyword evidence="13" id="KW-0325">Glycoprotein</keyword>
<evidence type="ECO:0000313" key="22">
    <source>
        <dbReference type="Proteomes" id="UP000694701"/>
    </source>
</evidence>
<keyword evidence="15" id="KW-0131">Cell cycle</keyword>
<evidence type="ECO:0000256" key="11">
    <source>
        <dbReference type="ARBA" id="ARBA00022853"/>
    </source>
</evidence>
<evidence type="ECO:0000256" key="15">
    <source>
        <dbReference type="ARBA" id="ARBA00023306"/>
    </source>
</evidence>
<feature type="compositionally biased region" description="Low complexity" evidence="19">
    <location>
        <begin position="424"/>
        <end position="440"/>
    </location>
</feature>
<evidence type="ECO:0000256" key="2">
    <source>
        <dbReference type="ARBA" id="ARBA00004496"/>
    </source>
</evidence>
<organism evidence="21 22">
    <name type="scientific">Cyprinus carpio</name>
    <name type="common">Common carp</name>
    <dbReference type="NCBI Taxonomy" id="7962"/>
    <lineage>
        <taxon>Eukaryota</taxon>
        <taxon>Metazoa</taxon>
        <taxon>Chordata</taxon>
        <taxon>Craniata</taxon>
        <taxon>Vertebrata</taxon>
        <taxon>Euteleostomi</taxon>
        <taxon>Actinopterygii</taxon>
        <taxon>Neopterygii</taxon>
        <taxon>Teleostei</taxon>
        <taxon>Ostariophysi</taxon>
        <taxon>Cypriniformes</taxon>
        <taxon>Cyprinidae</taxon>
        <taxon>Cyprininae</taxon>
        <taxon>Cyprinus</taxon>
    </lineage>
</organism>
<feature type="domain" description="Fibronectin type-III" evidence="20">
    <location>
        <begin position="1447"/>
        <end position="1547"/>
    </location>
</feature>
<name>A0A8C2DTN8_CYPCA</name>
<feature type="compositionally biased region" description="Low complexity" evidence="19">
    <location>
        <begin position="1006"/>
        <end position="1020"/>
    </location>
</feature>
<comment type="subcellular location">
    <subcellularLocation>
        <location evidence="2">Cytoplasm</location>
    </subcellularLocation>
    <subcellularLocation>
        <location evidence="1">Nucleus</location>
    </subcellularLocation>
</comment>
<evidence type="ECO:0000256" key="9">
    <source>
        <dbReference type="ARBA" id="ARBA00022813"/>
    </source>
</evidence>
<dbReference type="PANTHER" id="PTHR46003:SF3">
    <property type="entry name" value="HOST CELL FACTOR 1"/>
    <property type="match status" value="1"/>
</dbReference>
<dbReference type="CDD" id="cd00063">
    <property type="entry name" value="FN3"/>
    <property type="match status" value="2"/>
</dbReference>
<evidence type="ECO:0000256" key="13">
    <source>
        <dbReference type="ARBA" id="ARBA00023180"/>
    </source>
</evidence>
<feature type="region of interest" description="Disordered" evidence="19">
    <location>
        <begin position="414"/>
        <end position="440"/>
    </location>
</feature>
<proteinExistence type="predicted"/>
<dbReference type="InterPro" id="IPR036116">
    <property type="entry name" value="FN3_sf"/>
</dbReference>
<dbReference type="FunFam" id="2.60.40.10:FF:000443">
    <property type="entry name" value="host cell factor 1"/>
    <property type="match status" value="1"/>
</dbReference>
<evidence type="ECO:0000259" key="20">
    <source>
        <dbReference type="SMART" id="SM00060"/>
    </source>
</evidence>
<dbReference type="SMART" id="SM00060">
    <property type="entry name" value="FN3"/>
    <property type="match status" value="2"/>
</dbReference>
<keyword evidence="3" id="KW-0880">Kelch repeat</keyword>
<dbReference type="Gene3D" id="2.60.40.10">
    <property type="entry name" value="Immunoglobulins"/>
    <property type="match status" value="2"/>
</dbReference>
<dbReference type="GO" id="GO:0035097">
    <property type="term" value="C:histone methyltransferase complex"/>
    <property type="evidence" value="ECO:0007669"/>
    <property type="project" value="TreeGrafter"/>
</dbReference>
<dbReference type="SUPFAM" id="SSF117281">
    <property type="entry name" value="Kelch motif"/>
    <property type="match status" value="1"/>
</dbReference>
<evidence type="ECO:0000256" key="14">
    <source>
        <dbReference type="ARBA" id="ARBA00023242"/>
    </source>
</evidence>
<evidence type="ECO:0000256" key="17">
    <source>
        <dbReference type="ARBA" id="ARBA00081526"/>
    </source>
</evidence>
<keyword evidence="11" id="KW-0156">Chromatin regulator</keyword>
<dbReference type="PANTHER" id="PTHR46003">
    <property type="entry name" value="HOST CELL FACTOR"/>
    <property type="match status" value="1"/>
</dbReference>
<protein>
    <recommendedName>
        <fullName evidence="16">Host cell factor 1</fullName>
    </recommendedName>
    <alternativeName>
        <fullName evidence="17">C1 factor</fullName>
    </alternativeName>
</protein>
<dbReference type="InterPro" id="IPR003961">
    <property type="entry name" value="FN3_dom"/>
</dbReference>
<evidence type="ECO:0000256" key="3">
    <source>
        <dbReference type="ARBA" id="ARBA00022441"/>
    </source>
</evidence>
<dbReference type="Gene3D" id="6.10.250.2590">
    <property type="match status" value="1"/>
</dbReference>
<feature type="compositionally biased region" description="Low complexity" evidence="19">
    <location>
        <begin position="1076"/>
        <end position="1088"/>
    </location>
</feature>
<dbReference type="FunFam" id="2.60.40.10:FF:000259">
    <property type="entry name" value="Host cell factor 1 (Predicted)"/>
    <property type="match status" value="1"/>
</dbReference>
<evidence type="ECO:0000256" key="10">
    <source>
        <dbReference type="ARBA" id="ARBA00022843"/>
    </source>
</evidence>
<evidence type="ECO:0000256" key="7">
    <source>
        <dbReference type="ARBA" id="ARBA00022553"/>
    </source>
</evidence>
<evidence type="ECO:0000256" key="12">
    <source>
        <dbReference type="ARBA" id="ARBA00022990"/>
    </source>
</evidence>
<feature type="domain" description="Fibronectin type-III" evidence="20">
    <location>
        <begin position="1344"/>
        <end position="1431"/>
    </location>
</feature>
<keyword evidence="4" id="KW-0488">Methylation</keyword>
<feature type="region of interest" description="Disordered" evidence="19">
    <location>
        <begin position="1071"/>
        <end position="1091"/>
    </location>
</feature>
<feature type="region of interest" description="Disordered" evidence="19">
    <location>
        <begin position="1557"/>
        <end position="1590"/>
    </location>
</feature>
<dbReference type="InterPro" id="IPR015915">
    <property type="entry name" value="Kelch-typ_b-propeller"/>
</dbReference>
<evidence type="ECO:0000256" key="5">
    <source>
        <dbReference type="ARBA" id="ARBA00022490"/>
    </source>
</evidence>
<keyword evidence="12" id="KW-0007">Acetylation</keyword>
<feature type="compositionally biased region" description="Low complexity" evidence="19">
    <location>
        <begin position="941"/>
        <end position="956"/>
    </location>
</feature>
<evidence type="ECO:0000256" key="18">
    <source>
        <dbReference type="SAM" id="Coils"/>
    </source>
</evidence>
<dbReference type="SUPFAM" id="SSF49265">
    <property type="entry name" value="Fibronectin type III"/>
    <property type="match status" value="2"/>
</dbReference>
<keyword evidence="5" id="KW-0963">Cytoplasm</keyword>